<sequence length="61" mass="6833">MGTYRSIEKILLLVNDDTPTYKSKSHEYSSVLDLFIVSTNLGPSINSFFVLDDDLTINFGS</sequence>
<reference evidence="1 2" key="1">
    <citation type="journal article" date="2018" name="Sci. Rep.">
        <title>Genomic signatures of local adaptation to the degree of environmental predictability in rotifers.</title>
        <authorList>
            <person name="Franch-Gras L."/>
            <person name="Hahn C."/>
            <person name="Garcia-Roger E.M."/>
            <person name="Carmona M.J."/>
            <person name="Serra M."/>
            <person name="Gomez A."/>
        </authorList>
    </citation>
    <scope>NUCLEOTIDE SEQUENCE [LARGE SCALE GENOMIC DNA]</scope>
    <source>
        <strain evidence="1">HYR1</strain>
    </source>
</reference>
<dbReference type="AlphaFoldDB" id="A0A3M7SMQ0"/>
<proteinExistence type="predicted"/>
<dbReference type="EMBL" id="REGN01001099">
    <property type="protein sequence ID" value="RNA37063.1"/>
    <property type="molecule type" value="Genomic_DNA"/>
</dbReference>
<protein>
    <submittedName>
        <fullName evidence="1">Uncharacterized protein</fullName>
    </submittedName>
</protein>
<organism evidence="1 2">
    <name type="scientific">Brachionus plicatilis</name>
    <name type="common">Marine rotifer</name>
    <name type="synonym">Brachionus muelleri</name>
    <dbReference type="NCBI Taxonomy" id="10195"/>
    <lineage>
        <taxon>Eukaryota</taxon>
        <taxon>Metazoa</taxon>
        <taxon>Spiralia</taxon>
        <taxon>Gnathifera</taxon>
        <taxon>Rotifera</taxon>
        <taxon>Eurotatoria</taxon>
        <taxon>Monogononta</taxon>
        <taxon>Pseudotrocha</taxon>
        <taxon>Ploima</taxon>
        <taxon>Brachionidae</taxon>
        <taxon>Brachionus</taxon>
    </lineage>
</organism>
<evidence type="ECO:0000313" key="1">
    <source>
        <dbReference type="EMBL" id="RNA37063.1"/>
    </source>
</evidence>
<name>A0A3M7SMQ0_BRAPC</name>
<dbReference type="OrthoDB" id="411871at2759"/>
<gene>
    <name evidence="1" type="ORF">BpHYR1_023775</name>
</gene>
<comment type="caution">
    <text evidence="1">The sequence shown here is derived from an EMBL/GenBank/DDBJ whole genome shotgun (WGS) entry which is preliminary data.</text>
</comment>
<evidence type="ECO:0000313" key="2">
    <source>
        <dbReference type="Proteomes" id="UP000276133"/>
    </source>
</evidence>
<dbReference type="Proteomes" id="UP000276133">
    <property type="component" value="Unassembled WGS sequence"/>
</dbReference>
<accession>A0A3M7SMQ0</accession>
<keyword evidence="2" id="KW-1185">Reference proteome</keyword>